<feature type="transmembrane region" description="Helical" evidence="1">
    <location>
        <begin position="175"/>
        <end position="198"/>
    </location>
</feature>
<proteinExistence type="predicted"/>
<keyword evidence="1" id="KW-1133">Transmembrane helix</keyword>
<feature type="transmembrane region" description="Helical" evidence="1">
    <location>
        <begin position="67"/>
        <end position="86"/>
    </location>
</feature>
<comment type="caution">
    <text evidence="2">The sequence shown here is derived from an EMBL/GenBank/DDBJ whole genome shotgun (WGS) entry which is preliminary data.</text>
</comment>
<feature type="transmembrane region" description="Helical" evidence="1">
    <location>
        <begin position="283"/>
        <end position="303"/>
    </location>
</feature>
<protein>
    <recommendedName>
        <fullName evidence="3">Cbb3-type cytochrome c oxidase subunit I</fullName>
    </recommendedName>
</protein>
<dbReference type="Proteomes" id="UP000885779">
    <property type="component" value="Unassembled WGS sequence"/>
</dbReference>
<feature type="transmembrane region" description="Helical" evidence="1">
    <location>
        <begin position="446"/>
        <end position="469"/>
    </location>
</feature>
<dbReference type="EMBL" id="DRQG01000010">
    <property type="protein sequence ID" value="HGY54204.1"/>
    <property type="molecule type" value="Genomic_DNA"/>
</dbReference>
<feature type="transmembrane region" description="Helical" evidence="1">
    <location>
        <begin position="125"/>
        <end position="151"/>
    </location>
</feature>
<evidence type="ECO:0000256" key="1">
    <source>
        <dbReference type="SAM" id="Phobius"/>
    </source>
</evidence>
<keyword evidence="1" id="KW-0812">Transmembrane</keyword>
<gene>
    <name evidence="2" type="ORF">ENK44_00750</name>
</gene>
<keyword evidence="1" id="KW-0472">Membrane</keyword>
<feature type="transmembrane region" description="Helical" evidence="1">
    <location>
        <begin position="407"/>
        <end position="426"/>
    </location>
</feature>
<feature type="transmembrane region" description="Helical" evidence="1">
    <location>
        <begin position="377"/>
        <end position="395"/>
    </location>
</feature>
<name>A0A7V4TZR1_CALAY</name>
<evidence type="ECO:0000313" key="2">
    <source>
        <dbReference type="EMBL" id="HGY54204.1"/>
    </source>
</evidence>
<feature type="transmembrane region" description="Helical" evidence="1">
    <location>
        <begin position="218"/>
        <end position="242"/>
    </location>
</feature>
<reference evidence="2" key="1">
    <citation type="journal article" date="2020" name="mSystems">
        <title>Genome- and Community-Level Interaction Insights into Carbon Utilization and Element Cycling Functions of Hydrothermarchaeota in Hydrothermal Sediment.</title>
        <authorList>
            <person name="Zhou Z."/>
            <person name="Liu Y."/>
            <person name="Xu W."/>
            <person name="Pan J."/>
            <person name="Luo Z.H."/>
            <person name="Li M."/>
        </authorList>
    </citation>
    <scope>NUCLEOTIDE SEQUENCE [LARGE SCALE GENOMIC DNA]</scope>
    <source>
        <strain evidence="2">HyVt-577</strain>
    </source>
</reference>
<accession>A0A7V4TZR1</accession>
<sequence length="506" mass="57115">MSTRLERFHYLFRSTKGLVLLAIALISLVTAIWGTLSGPMVEWGIRDITVRVLGMELLPAQREGRIIMLYHVIAMAVVAIEVYFITSIVPMKKHQQSTINATITFGYLTAMIFGLWFAYFGHNFVFHGLFLLGQSMIFFAGVLLAAALWPWNKEYYVKDRQYACTKSGLDLERMAFFVMTVATLGSAVFGAVTGSYWGNGHETFLAEDLIRETHKTPLQLAVIGHLHIMLTLVAVAITLVVGRWLDFKGGFHKVSMYLMIIGTIVITLGVWSVVPYQAIAHKIIYVGSVFVMTAALLLVVYGWKKQIHERLAEQGIEKAGFWTKLKALLHDPIKFGPLWQMVFMNFTVSGVGIYMAVNLNKIFRVWPAREERIALTGHWHILAAIIATIILLYYADITGLKGKLRKWFGWTVIIGSDVAFAAVTVFSMKRLFVEEYFQERVVNWTMLLADLGLALVLVVLAVLMLWRLFDLFKSNGLWKKELADPELPVKKTVVPGSPDIEKEVGQ</sequence>
<dbReference type="AlphaFoldDB" id="A0A7V4TZR1"/>
<organism evidence="2">
    <name type="scientific">Caldithrix abyssi</name>
    <dbReference type="NCBI Taxonomy" id="187145"/>
    <lineage>
        <taxon>Bacteria</taxon>
        <taxon>Pseudomonadati</taxon>
        <taxon>Calditrichota</taxon>
        <taxon>Calditrichia</taxon>
        <taxon>Calditrichales</taxon>
        <taxon>Calditrichaceae</taxon>
        <taxon>Caldithrix</taxon>
    </lineage>
</organism>
<feature type="transmembrane region" description="Helical" evidence="1">
    <location>
        <begin position="98"/>
        <end position="119"/>
    </location>
</feature>
<evidence type="ECO:0008006" key="3">
    <source>
        <dbReference type="Google" id="ProtNLM"/>
    </source>
</evidence>
<feature type="transmembrane region" description="Helical" evidence="1">
    <location>
        <begin position="254"/>
        <end position="271"/>
    </location>
</feature>
<feature type="transmembrane region" description="Helical" evidence="1">
    <location>
        <begin position="338"/>
        <end position="357"/>
    </location>
</feature>